<gene>
    <name evidence="4" type="ORF">TRIADDRAFT_34081</name>
</gene>
<feature type="domain" description="Protein kinase" evidence="3">
    <location>
        <begin position="1"/>
        <end position="144"/>
    </location>
</feature>
<dbReference type="AlphaFoldDB" id="B3SDQ5"/>
<accession>B3SDQ5</accession>
<dbReference type="FunFam" id="1.10.510.10:FF:002938">
    <property type="match status" value="1"/>
</dbReference>
<dbReference type="Pfam" id="PF07714">
    <property type="entry name" value="PK_Tyr_Ser-Thr"/>
    <property type="match status" value="1"/>
</dbReference>
<keyword evidence="5" id="KW-1185">Reference proteome</keyword>
<feature type="non-terminal residue" evidence="4">
    <location>
        <position position="1"/>
    </location>
</feature>
<dbReference type="OMA" id="HIHAENG"/>
<dbReference type="InterPro" id="IPR020635">
    <property type="entry name" value="Tyr_kinase_cat_dom"/>
</dbReference>
<dbReference type="CTD" id="6759590"/>
<dbReference type="GeneID" id="6759590"/>
<keyword evidence="1" id="KW-0547">Nucleotide-binding</keyword>
<dbReference type="SUPFAM" id="SSF56112">
    <property type="entry name" value="Protein kinase-like (PK-like)"/>
    <property type="match status" value="1"/>
</dbReference>
<dbReference type="PANTHER" id="PTHR27001">
    <property type="entry name" value="OS01G0253100 PROTEIN"/>
    <property type="match status" value="1"/>
</dbReference>
<dbReference type="eggNOG" id="KOG1187">
    <property type="taxonomic scope" value="Eukaryota"/>
</dbReference>
<dbReference type="KEGG" id="tad:TRIADDRAFT_34081"/>
<dbReference type="InParanoid" id="B3SDQ5"/>
<dbReference type="SMART" id="SM00219">
    <property type="entry name" value="TyrKc"/>
    <property type="match status" value="1"/>
</dbReference>
<dbReference type="RefSeq" id="XP_002118378.1">
    <property type="nucleotide sequence ID" value="XM_002118342.1"/>
</dbReference>
<dbReference type="InterPro" id="IPR000719">
    <property type="entry name" value="Prot_kinase_dom"/>
</dbReference>
<dbReference type="PANTHER" id="PTHR27001:SF931">
    <property type="entry name" value="OS11G0664100 PROTEIN"/>
    <property type="match status" value="1"/>
</dbReference>
<evidence type="ECO:0000313" key="4">
    <source>
        <dbReference type="EMBL" id="EDV19145.1"/>
    </source>
</evidence>
<reference evidence="4 5" key="1">
    <citation type="journal article" date="2008" name="Nature">
        <title>The Trichoplax genome and the nature of placozoans.</title>
        <authorList>
            <person name="Srivastava M."/>
            <person name="Begovic E."/>
            <person name="Chapman J."/>
            <person name="Putnam N.H."/>
            <person name="Hellsten U."/>
            <person name="Kawashima T."/>
            <person name="Kuo A."/>
            <person name="Mitros T."/>
            <person name="Salamov A."/>
            <person name="Carpenter M.L."/>
            <person name="Signorovitch A.Y."/>
            <person name="Moreno M.A."/>
            <person name="Kamm K."/>
            <person name="Grimwood J."/>
            <person name="Schmutz J."/>
            <person name="Shapiro H."/>
            <person name="Grigoriev I.V."/>
            <person name="Buss L.W."/>
            <person name="Schierwater B."/>
            <person name="Dellaporta S.L."/>
            <person name="Rokhsar D.S."/>
        </authorList>
    </citation>
    <scope>NUCLEOTIDE SEQUENCE [LARGE SCALE GENOMIC DNA]</scope>
    <source>
        <strain evidence="4 5">Grell-BS-1999</strain>
    </source>
</reference>
<dbReference type="GO" id="GO:0005524">
    <property type="term" value="F:ATP binding"/>
    <property type="evidence" value="ECO:0007669"/>
    <property type="project" value="UniProtKB-KW"/>
</dbReference>
<sequence>SRYQHENLLQLFDVVNLDGRLCLIIEYAVLGSLQDRLAGGGGFMPLTYDLRLKIAVGAAKGIQFLHEFYDKPLIHRNLKSSNILIDARFNAKVSDFGLAEILANNNCDPISTAALHRWLAYRPPEVNLAKMNPQYDVYSFGVVS</sequence>
<dbReference type="OrthoDB" id="4062651at2759"/>
<evidence type="ECO:0000259" key="3">
    <source>
        <dbReference type="PROSITE" id="PS50011"/>
    </source>
</evidence>
<evidence type="ECO:0000256" key="2">
    <source>
        <dbReference type="ARBA" id="ARBA00022840"/>
    </source>
</evidence>
<dbReference type="InterPro" id="IPR011009">
    <property type="entry name" value="Kinase-like_dom_sf"/>
</dbReference>
<name>B3SDQ5_TRIAD</name>
<evidence type="ECO:0000256" key="1">
    <source>
        <dbReference type="ARBA" id="ARBA00022741"/>
    </source>
</evidence>
<protein>
    <recommendedName>
        <fullName evidence="3">Protein kinase domain-containing protein</fullName>
    </recommendedName>
</protein>
<dbReference type="Proteomes" id="UP000009022">
    <property type="component" value="Unassembled WGS sequence"/>
</dbReference>
<dbReference type="HOGENOM" id="CLU_000288_21_4_1"/>
<proteinExistence type="predicted"/>
<dbReference type="GO" id="GO:0004713">
    <property type="term" value="F:protein tyrosine kinase activity"/>
    <property type="evidence" value="ECO:0007669"/>
    <property type="project" value="InterPro"/>
</dbReference>
<dbReference type="STRING" id="10228.B3SDQ5"/>
<dbReference type="Gene3D" id="1.10.510.10">
    <property type="entry name" value="Transferase(Phosphotransferase) domain 1"/>
    <property type="match status" value="1"/>
</dbReference>
<dbReference type="EMBL" id="DS985284">
    <property type="protein sequence ID" value="EDV19145.1"/>
    <property type="molecule type" value="Genomic_DNA"/>
</dbReference>
<keyword evidence="2" id="KW-0067">ATP-binding</keyword>
<dbReference type="PhylomeDB" id="B3SDQ5"/>
<dbReference type="PROSITE" id="PS50011">
    <property type="entry name" value="PROTEIN_KINASE_DOM"/>
    <property type="match status" value="1"/>
</dbReference>
<dbReference type="InterPro" id="IPR001245">
    <property type="entry name" value="Ser-Thr/Tyr_kinase_cat_dom"/>
</dbReference>
<organism evidence="4 5">
    <name type="scientific">Trichoplax adhaerens</name>
    <name type="common">Trichoplax reptans</name>
    <dbReference type="NCBI Taxonomy" id="10228"/>
    <lineage>
        <taxon>Eukaryota</taxon>
        <taxon>Metazoa</taxon>
        <taxon>Placozoa</taxon>
        <taxon>Uniplacotomia</taxon>
        <taxon>Trichoplacea</taxon>
        <taxon>Trichoplacidae</taxon>
        <taxon>Trichoplax</taxon>
    </lineage>
</organism>
<evidence type="ECO:0000313" key="5">
    <source>
        <dbReference type="Proteomes" id="UP000009022"/>
    </source>
</evidence>